<dbReference type="Gene3D" id="1.20.890.10">
    <property type="entry name" value="cAMP-dependent protein kinase regulatory subunit, dimerization-anchoring domain"/>
    <property type="match status" value="1"/>
</dbReference>
<name>A0A6A4WE74_AMPAM</name>
<feature type="region of interest" description="Disordered" evidence="1">
    <location>
        <begin position="190"/>
        <end position="225"/>
    </location>
</feature>
<dbReference type="Proteomes" id="UP000440578">
    <property type="component" value="Unassembled WGS sequence"/>
</dbReference>
<dbReference type="SUPFAM" id="SSF51735">
    <property type="entry name" value="NAD(P)-binding Rossmann-fold domains"/>
    <property type="match status" value="1"/>
</dbReference>
<feature type="region of interest" description="Disordered" evidence="1">
    <location>
        <begin position="342"/>
        <end position="366"/>
    </location>
</feature>
<reference evidence="2 3" key="1">
    <citation type="submission" date="2019-07" db="EMBL/GenBank/DDBJ databases">
        <title>Draft genome assembly of a fouling barnacle, Amphibalanus amphitrite (Darwin, 1854): The first reference genome for Thecostraca.</title>
        <authorList>
            <person name="Kim W."/>
        </authorList>
    </citation>
    <scope>NUCLEOTIDE SEQUENCE [LARGE SCALE GENOMIC DNA]</scope>
    <source>
        <strain evidence="2">SNU_AA5</strain>
        <tissue evidence="2">Soma without cirri and trophi</tissue>
    </source>
</reference>
<protein>
    <submittedName>
        <fullName evidence="2">Adenylate kinase 7</fullName>
    </submittedName>
</protein>
<evidence type="ECO:0000313" key="2">
    <source>
        <dbReference type="EMBL" id="KAF0305957.1"/>
    </source>
</evidence>
<dbReference type="GO" id="GO:0005737">
    <property type="term" value="C:cytoplasm"/>
    <property type="evidence" value="ECO:0007669"/>
    <property type="project" value="TreeGrafter"/>
</dbReference>
<dbReference type="PANTHER" id="PTHR48079:SF6">
    <property type="entry name" value="NAD(P)-BINDING DOMAIN-CONTAINING PROTEIN-RELATED"/>
    <property type="match status" value="1"/>
</dbReference>
<feature type="compositionally biased region" description="Basic and acidic residues" evidence="1">
    <location>
        <begin position="193"/>
        <end position="225"/>
    </location>
</feature>
<dbReference type="CDD" id="cd22967">
    <property type="entry name" value="DD_AK7"/>
    <property type="match status" value="1"/>
</dbReference>
<evidence type="ECO:0000313" key="3">
    <source>
        <dbReference type="Proteomes" id="UP000440578"/>
    </source>
</evidence>
<keyword evidence="2" id="KW-0418">Kinase</keyword>
<dbReference type="Pfam" id="PF05186">
    <property type="entry name" value="Dpy-30"/>
    <property type="match status" value="1"/>
</dbReference>
<feature type="compositionally biased region" description="Acidic residues" evidence="1">
    <location>
        <begin position="11"/>
        <end position="20"/>
    </location>
</feature>
<comment type="caution">
    <text evidence="2">The sequence shown here is derived from an EMBL/GenBank/DDBJ whole genome shotgun (WGS) entry which is preliminary data.</text>
</comment>
<sequence length="394" mass="45513">MTWAKTKPLDPDDPDSPFTEDDYRRRRPHPHFQEHLNCEKTTFALGKTNKKKFKTYVIAAGATFGKGEDIFHSWMKQAWHNEKELTIFGRGNNVVPTIHILDLAQVVQCVFDTRPTTRYILAVDGLSNTQREIVKAISSELSTGQDVTVLNFFDELEVHPLLVDVTKDESEGMEDTCRLLQKRLGAPRNYGLTKEEAEEKRQRQEAERLEQERQAREEAERCAREEMDSRRREQMVWMERLTEVKRQELEALEARSLPLRSYLMKHVIPTLTQGLLECAKVKPEDPVDYLAEYLFTNNPQTNLVEWEELQKSKLEAKEAARKQMMDNWLAEDTVEHVGREAPVAEGGTEPEASEHTSANTSHETVDASPKSMRYWQCVFSLTVFSRANRCPSDL</sequence>
<gene>
    <name evidence="2" type="primary">Ak7</name>
    <name evidence="2" type="ORF">FJT64_022505</name>
</gene>
<dbReference type="InterPro" id="IPR047499">
    <property type="entry name" value="DD_AK7"/>
</dbReference>
<dbReference type="EMBL" id="VIIS01000710">
    <property type="protein sequence ID" value="KAF0305957.1"/>
    <property type="molecule type" value="Genomic_DNA"/>
</dbReference>
<keyword evidence="2" id="KW-0808">Transferase</keyword>
<dbReference type="InterPro" id="IPR051783">
    <property type="entry name" value="NAD(P)-dependent_oxidoreduct"/>
</dbReference>
<dbReference type="Gene3D" id="3.40.50.720">
    <property type="entry name" value="NAD(P)-binding Rossmann-like Domain"/>
    <property type="match status" value="1"/>
</dbReference>
<proteinExistence type="predicted"/>
<dbReference type="InterPro" id="IPR007858">
    <property type="entry name" value="Dpy-30_motif"/>
</dbReference>
<feature type="region of interest" description="Disordered" evidence="1">
    <location>
        <begin position="1"/>
        <end position="25"/>
    </location>
</feature>
<dbReference type="AlphaFoldDB" id="A0A6A4WE74"/>
<dbReference type="OrthoDB" id="10262413at2759"/>
<organism evidence="2 3">
    <name type="scientific">Amphibalanus amphitrite</name>
    <name type="common">Striped barnacle</name>
    <name type="synonym">Balanus amphitrite</name>
    <dbReference type="NCBI Taxonomy" id="1232801"/>
    <lineage>
        <taxon>Eukaryota</taxon>
        <taxon>Metazoa</taxon>
        <taxon>Ecdysozoa</taxon>
        <taxon>Arthropoda</taxon>
        <taxon>Crustacea</taxon>
        <taxon>Multicrustacea</taxon>
        <taxon>Cirripedia</taxon>
        <taxon>Thoracica</taxon>
        <taxon>Thoracicalcarea</taxon>
        <taxon>Balanomorpha</taxon>
        <taxon>Balanoidea</taxon>
        <taxon>Balanidae</taxon>
        <taxon>Amphibalaninae</taxon>
        <taxon>Amphibalanus</taxon>
    </lineage>
</organism>
<dbReference type="InterPro" id="IPR036291">
    <property type="entry name" value="NAD(P)-bd_dom_sf"/>
</dbReference>
<dbReference type="GO" id="GO:0004029">
    <property type="term" value="F:aldehyde dehydrogenase (NAD+) activity"/>
    <property type="evidence" value="ECO:0007669"/>
    <property type="project" value="TreeGrafter"/>
</dbReference>
<evidence type="ECO:0000256" key="1">
    <source>
        <dbReference type="SAM" id="MobiDB-lite"/>
    </source>
</evidence>
<dbReference type="PANTHER" id="PTHR48079">
    <property type="entry name" value="PROTEIN YEEZ"/>
    <property type="match status" value="1"/>
</dbReference>
<dbReference type="GO" id="GO:0016301">
    <property type="term" value="F:kinase activity"/>
    <property type="evidence" value="ECO:0007669"/>
    <property type="project" value="UniProtKB-KW"/>
</dbReference>
<accession>A0A6A4WE74</accession>
<keyword evidence="3" id="KW-1185">Reference proteome</keyword>